<comment type="subcellular location">
    <subcellularLocation>
        <location evidence="2 9">Endoplasmic reticulum membrane</location>
        <topology evidence="2 9">Multi-pass membrane protein</topology>
    </subcellularLocation>
</comment>
<dbReference type="PANTHER" id="PTHR20661">
    <property type="entry name" value="PHOSPHATIDYLINOSITOL-GLYCAN BIOSYNTHESIS CLASS W PROTEIN"/>
    <property type="match status" value="1"/>
</dbReference>
<proteinExistence type="inferred from homology"/>
<dbReference type="VEuPathDB" id="FungiDB:yc1106_06447"/>
<evidence type="ECO:0000256" key="9">
    <source>
        <dbReference type="RuleBase" id="RU280819"/>
    </source>
</evidence>
<feature type="transmembrane region" description="Helical" evidence="9">
    <location>
        <begin position="255"/>
        <end position="273"/>
    </location>
</feature>
<dbReference type="GO" id="GO:0032216">
    <property type="term" value="F:glucosaminyl-phosphatidylinositol O-acyltransferase activity"/>
    <property type="evidence" value="ECO:0007669"/>
    <property type="project" value="TreeGrafter"/>
</dbReference>
<sequence>MTKTYKQLKEAWVSGHTGSSVADVNIVSLAMPVPCTNLFTQQAFTNDAQLSILLWSVIQSRMRLFTPNTLPALFVDFLLNCGATLFATTIYSPSPWILNLLLLLPAIALYVLEKPAPPKEAPRPPRLDRSEKDSKLDALPVKPFITNYRGAMMVITCVAILAVDFRVFPRRFAKVENWGTSLMDMGVGSFVFTAGVVSVRSSLKEGVGRPPLSKRLPASLRHSIPLLVLGIIRLISVKGLGYAEHVSEYGVHWNFFFTLGFLPPFAALFQTAFDLVPSYAVLSFALAAIYEIVLDWTSLGPYILIAPRTNLLSKNREGIFSFFGYLAIFLAGQSLGASALPRQQPIAKDAPFTVKLRQSTLGKLATTSLIWTALFYFSVGYYGLGLSVSRRLANLPYFLWVSSFNSYQITICCAIETFLFPNLYKATTKSEESRRSRDATSNILYAFNRNGLVVFLVANLLTGLVNMTLPTLNMSVVESMAVLTAYIAVVAGVAVGLDYYNITIKL</sequence>
<dbReference type="InterPro" id="IPR009447">
    <property type="entry name" value="PIGW/GWT1"/>
</dbReference>
<keyword evidence="7 9" id="KW-1133">Transmembrane helix</keyword>
<dbReference type="GO" id="GO:0072659">
    <property type="term" value="P:protein localization to plasma membrane"/>
    <property type="evidence" value="ECO:0007669"/>
    <property type="project" value="TreeGrafter"/>
</dbReference>
<keyword evidence="9" id="KW-0012">Acyltransferase</keyword>
<dbReference type="EMBL" id="CP089277">
    <property type="protein sequence ID" value="USP79173.1"/>
    <property type="molecule type" value="Genomic_DNA"/>
</dbReference>
<evidence type="ECO:0000313" key="11">
    <source>
        <dbReference type="Proteomes" id="UP001056012"/>
    </source>
</evidence>
<name>A0A9Q8ZFC6_CURCL</name>
<dbReference type="Proteomes" id="UP001056012">
    <property type="component" value="Chromosome 4"/>
</dbReference>
<evidence type="ECO:0000256" key="1">
    <source>
        <dbReference type="ARBA" id="ARBA00002531"/>
    </source>
</evidence>
<dbReference type="EC" id="2.3.-.-" evidence="9"/>
<feature type="transmembrane region" description="Helical" evidence="9">
    <location>
        <begin position="181"/>
        <end position="203"/>
    </location>
</feature>
<feature type="transmembrane region" description="Helical" evidence="9">
    <location>
        <begin position="361"/>
        <end position="384"/>
    </location>
</feature>
<feature type="transmembrane region" description="Helical" evidence="9">
    <location>
        <begin position="280"/>
        <end position="299"/>
    </location>
</feature>
<evidence type="ECO:0000256" key="4">
    <source>
        <dbReference type="ARBA" id="ARBA00007559"/>
    </source>
</evidence>
<organism evidence="10 11">
    <name type="scientific">Curvularia clavata</name>
    <dbReference type="NCBI Taxonomy" id="95742"/>
    <lineage>
        <taxon>Eukaryota</taxon>
        <taxon>Fungi</taxon>
        <taxon>Dikarya</taxon>
        <taxon>Ascomycota</taxon>
        <taxon>Pezizomycotina</taxon>
        <taxon>Dothideomycetes</taxon>
        <taxon>Pleosporomycetidae</taxon>
        <taxon>Pleosporales</taxon>
        <taxon>Pleosporineae</taxon>
        <taxon>Pleosporaceae</taxon>
        <taxon>Curvularia</taxon>
    </lineage>
</organism>
<accession>A0A9Q8ZFC6</accession>
<dbReference type="GO" id="GO:0006506">
    <property type="term" value="P:GPI anchor biosynthetic process"/>
    <property type="evidence" value="ECO:0007669"/>
    <property type="project" value="UniProtKB-KW"/>
</dbReference>
<evidence type="ECO:0000256" key="7">
    <source>
        <dbReference type="ARBA" id="ARBA00022989"/>
    </source>
</evidence>
<dbReference type="PANTHER" id="PTHR20661:SF0">
    <property type="entry name" value="PHOSPHATIDYLINOSITOL-GLYCAN BIOSYNTHESIS CLASS W PROTEIN"/>
    <property type="match status" value="1"/>
</dbReference>
<keyword evidence="9" id="KW-0808">Transferase</keyword>
<dbReference type="Pfam" id="PF06423">
    <property type="entry name" value="GWT1"/>
    <property type="match status" value="1"/>
</dbReference>
<feature type="transmembrane region" description="Helical" evidence="9">
    <location>
        <begin position="70"/>
        <end position="90"/>
    </location>
</feature>
<evidence type="ECO:0000256" key="5">
    <source>
        <dbReference type="ARBA" id="ARBA00022502"/>
    </source>
</evidence>
<evidence type="ECO:0000313" key="10">
    <source>
        <dbReference type="EMBL" id="USP79173.1"/>
    </source>
</evidence>
<keyword evidence="6 9" id="KW-0812">Transmembrane</keyword>
<dbReference type="OrthoDB" id="15270at2759"/>
<keyword evidence="9" id="KW-0256">Endoplasmic reticulum</keyword>
<comment type="similarity">
    <text evidence="4 9">Belongs to the PIGW family.</text>
</comment>
<feature type="transmembrane region" description="Helical" evidence="9">
    <location>
        <begin position="445"/>
        <end position="469"/>
    </location>
</feature>
<gene>
    <name evidence="10" type="ORF">yc1106_06447</name>
</gene>
<comment type="function">
    <text evidence="1">Probable acetyltransferase, which acetylates the inositol ring of phosphatidylinositol during biosynthesis of GPI-anchor.</text>
</comment>
<comment type="function">
    <text evidence="9">A acetyltransferase, which acetylates the inositol ring of phosphatidylinositol during biosynthesis of GPI-anchor.</text>
</comment>
<evidence type="ECO:0000256" key="2">
    <source>
        <dbReference type="ARBA" id="ARBA00004477"/>
    </source>
</evidence>
<comment type="pathway">
    <text evidence="3 9">Glycolipid biosynthesis; glycosylphosphatidylinositol-anchor biosynthesis.</text>
</comment>
<feature type="transmembrane region" description="Helical" evidence="9">
    <location>
        <begin position="224"/>
        <end position="243"/>
    </location>
</feature>
<evidence type="ECO:0000256" key="3">
    <source>
        <dbReference type="ARBA" id="ARBA00004687"/>
    </source>
</evidence>
<dbReference type="AlphaFoldDB" id="A0A9Q8ZFC6"/>
<keyword evidence="8 9" id="KW-0472">Membrane</keyword>
<evidence type="ECO:0000256" key="6">
    <source>
        <dbReference type="ARBA" id="ARBA00022692"/>
    </source>
</evidence>
<feature type="transmembrane region" description="Helical" evidence="9">
    <location>
        <begin position="150"/>
        <end position="169"/>
    </location>
</feature>
<feature type="transmembrane region" description="Helical" evidence="9">
    <location>
        <begin position="319"/>
        <end position="340"/>
    </location>
</feature>
<dbReference type="GO" id="GO:0005789">
    <property type="term" value="C:endoplasmic reticulum membrane"/>
    <property type="evidence" value="ECO:0007669"/>
    <property type="project" value="UniProtKB-SubCell"/>
</dbReference>
<keyword evidence="11" id="KW-1185">Reference proteome</keyword>
<protein>
    <recommendedName>
        <fullName evidence="9">GPI-anchored wall transfer protein</fullName>
        <ecNumber evidence="9">2.3.-.-</ecNumber>
    </recommendedName>
</protein>
<evidence type="ECO:0000256" key="8">
    <source>
        <dbReference type="ARBA" id="ARBA00023136"/>
    </source>
</evidence>
<dbReference type="PIRSF" id="PIRSF017321">
    <property type="entry name" value="GWT1"/>
    <property type="match status" value="1"/>
</dbReference>
<reference evidence="10" key="1">
    <citation type="submission" date="2021-12" db="EMBL/GenBank/DDBJ databases">
        <title>Curvularia clavata genome.</title>
        <authorList>
            <person name="Cao Y."/>
        </authorList>
    </citation>
    <scope>NUCLEOTIDE SEQUENCE</scope>
    <source>
        <strain evidence="10">Yc1106</strain>
    </source>
</reference>
<keyword evidence="5 9" id="KW-0337">GPI-anchor biosynthesis</keyword>
<feature type="transmembrane region" description="Helical" evidence="9">
    <location>
        <begin position="481"/>
        <end position="500"/>
    </location>
</feature>